<keyword evidence="2" id="KW-1185">Reference proteome</keyword>
<dbReference type="EMBL" id="MN549360">
    <property type="protein sequence ID" value="QGZ14057.1"/>
    <property type="molecule type" value="Genomic_DNA"/>
</dbReference>
<gene>
    <name evidence="1" type="ORF">RL38J1_108</name>
</gene>
<dbReference type="Proteomes" id="UP000436513">
    <property type="component" value="Segment"/>
</dbReference>
<protein>
    <submittedName>
        <fullName evidence="1">Uncharacterized protein</fullName>
    </submittedName>
</protein>
<accession>A0A6B9J1K1</accession>
<evidence type="ECO:0000313" key="1">
    <source>
        <dbReference type="EMBL" id="QGZ14057.1"/>
    </source>
</evidence>
<reference evidence="1 2" key="1">
    <citation type="submission" date="2019-10" db="EMBL/GenBank/DDBJ databases">
        <title>Complete genome sequence of bacteriophage vB_RLeM_RL38JI.</title>
        <authorList>
            <person name="Gunathilake D."/>
            <person name="Bhat S."/>
            <person name="Yost C.K."/>
            <person name="Hynes M.F."/>
        </authorList>
    </citation>
    <scope>NUCLEOTIDE SEQUENCE [LARGE SCALE GENOMIC DNA]</scope>
</reference>
<organism evidence="1 2">
    <name type="scientific">Rhizobium phage RL38J1</name>
    <dbReference type="NCBI Taxonomy" id="2663232"/>
    <lineage>
        <taxon>Viruses</taxon>
        <taxon>Duplodnaviria</taxon>
        <taxon>Heunggongvirae</taxon>
        <taxon>Uroviricota</taxon>
        <taxon>Caudoviricetes</taxon>
        <taxon>Pootjesviridae</taxon>
        <taxon>Innesvirus</taxon>
        <taxon>Innesvirus RL38J1</taxon>
    </lineage>
</organism>
<evidence type="ECO:0000313" key="2">
    <source>
        <dbReference type="Proteomes" id="UP000436513"/>
    </source>
</evidence>
<proteinExistence type="predicted"/>
<sequence length="71" mass="8335">MSDNVTIISGKKLVISDTIVIRPGIDVEKIFVNAEPRTLGVKWNLEDVKHISLKRPSFLKRVWWKIESWFR</sequence>
<name>A0A6B9J1K1_9CAUD</name>